<dbReference type="PANTHER" id="PTHR22936:SF69">
    <property type="entry name" value="RHOMBOID-LIKE PROTEIN"/>
    <property type="match status" value="1"/>
</dbReference>
<evidence type="ECO:0000256" key="6">
    <source>
        <dbReference type="ARBA" id="ARBA00022692"/>
    </source>
</evidence>
<dbReference type="InterPro" id="IPR022764">
    <property type="entry name" value="Peptidase_S54_rhomboid_dom"/>
</dbReference>
<dbReference type="Gene3D" id="1.20.1540.10">
    <property type="entry name" value="Rhomboid-like"/>
    <property type="match status" value="1"/>
</dbReference>
<evidence type="ECO:0000256" key="3">
    <source>
        <dbReference type="ARBA" id="ARBA00009045"/>
    </source>
</evidence>
<dbReference type="Pfam" id="PF01694">
    <property type="entry name" value="Rhomboid"/>
    <property type="match status" value="1"/>
</dbReference>
<feature type="domain" description="Peptidase S54 rhomboid" evidence="12">
    <location>
        <begin position="176"/>
        <end position="228"/>
    </location>
</feature>
<keyword evidence="14" id="KW-1185">Reference proteome</keyword>
<sequence>MYVKKNKIVFPICKTKIVVAIFFAFIFIFIITISQNNTILRLGNRQTEFFKNKEIFFEQANKKRNLGQRVPSGSNGDQGAQQGQQGQQQQILFVGGGDGGDMSPYPPLNKVLAPDFGVNTFIFMITCVQIIFFICELIVGQAKYSGAFVKDNDMAGPDTDTFIAMGAKYLPDIQKGEVYRFVVPALLHAGVLHIFTNLVSQTFIGYTCEKQWGWKLTAFFYFMTGLCYSNYCFKKKNKKGRNKRSK</sequence>
<evidence type="ECO:0000256" key="4">
    <source>
        <dbReference type="ARBA" id="ARBA00013039"/>
    </source>
</evidence>
<keyword evidence="8 11" id="KW-0720">Serine protease</keyword>
<comment type="function">
    <text evidence="11">Serine protease involved in intramembrane proteolysis.</text>
</comment>
<comment type="catalytic activity">
    <reaction evidence="1 11">
        <text>Cleaves type-1 transmembrane domains using a catalytic dyad composed of serine and histidine that are contributed by different transmembrane domains.</text>
        <dbReference type="EC" id="3.4.21.105"/>
    </reaction>
</comment>
<evidence type="ECO:0000313" key="13">
    <source>
        <dbReference type="EMBL" id="ETO13515.1"/>
    </source>
</evidence>
<evidence type="ECO:0000256" key="9">
    <source>
        <dbReference type="ARBA" id="ARBA00022989"/>
    </source>
</evidence>
<dbReference type="InterPro" id="IPR002610">
    <property type="entry name" value="Peptidase_S54_rhomboid-like"/>
</dbReference>
<comment type="subcellular location">
    <subcellularLocation>
        <location evidence="2 11">Membrane</location>
        <topology evidence="2 11">Multi-pass membrane protein</topology>
    </subcellularLocation>
</comment>
<dbReference type="OrthoDB" id="418595at2759"/>
<evidence type="ECO:0000256" key="2">
    <source>
        <dbReference type="ARBA" id="ARBA00004141"/>
    </source>
</evidence>
<dbReference type="EC" id="3.4.21.105" evidence="4"/>
<proteinExistence type="inferred from homology"/>
<dbReference type="PANTHER" id="PTHR22936">
    <property type="entry name" value="RHOMBOID-RELATED"/>
    <property type="match status" value="1"/>
</dbReference>
<feature type="transmembrane region" description="Helical" evidence="11">
    <location>
        <begin position="116"/>
        <end position="139"/>
    </location>
</feature>
<evidence type="ECO:0000313" key="14">
    <source>
        <dbReference type="Proteomes" id="UP000023152"/>
    </source>
</evidence>
<organism evidence="13 14">
    <name type="scientific">Reticulomyxa filosa</name>
    <dbReference type="NCBI Taxonomy" id="46433"/>
    <lineage>
        <taxon>Eukaryota</taxon>
        <taxon>Sar</taxon>
        <taxon>Rhizaria</taxon>
        <taxon>Retaria</taxon>
        <taxon>Foraminifera</taxon>
        <taxon>Monothalamids</taxon>
        <taxon>Reticulomyxidae</taxon>
        <taxon>Reticulomyxa</taxon>
    </lineage>
</organism>
<dbReference type="EMBL" id="ASPP01020559">
    <property type="protein sequence ID" value="ETO13515.1"/>
    <property type="molecule type" value="Genomic_DNA"/>
</dbReference>
<protein>
    <recommendedName>
        <fullName evidence="4">rhomboid protease</fullName>
        <ecNumber evidence="4">3.4.21.105</ecNumber>
    </recommendedName>
</protein>
<name>X6MKB8_RETFI</name>
<gene>
    <name evidence="13" type="ORF">RFI_23853</name>
</gene>
<reference evidence="13 14" key="1">
    <citation type="journal article" date="2013" name="Curr. Biol.">
        <title>The Genome of the Foraminiferan Reticulomyxa filosa.</title>
        <authorList>
            <person name="Glockner G."/>
            <person name="Hulsmann N."/>
            <person name="Schleicher M."/>
            <person name="Noegel A.A."/>
            <person name="Eichinger L."/>
            <person name="Gallinger C."/>
            <person name="Pawlowski J."/>
            <person name="Sierra R."/>
            <person name="Euteneuer U."/>
            <person name="Pillet L."/>
            <person name="Moustafa A."/>
            <person name="Platzer M."/>
            <person name="Groth M."/>
            <person name="Szafranski K."/>
            <person name="Schliwa M."/>
        </authorList>
    </citation>
    <scope>NUCLEOTIDE SEQUENCE [LARGE SCALE GENOMIC DNA]</scope>
</reference>
<evidence type="ECO:0000256" key="10">
    <source>
        <dbReference type="ARBA" id="ARBA00023136"/>
    </source>
</evidence>
<keyword evidence="6 11" id="KW-0812">Transmembrane</keyword>
<dbReference type="AlphaFoldDB" id="X6MKB8"/>
<comment type="caution">
    <text evidence="13">The sequence shown here is derived from an EMBL/GenBank/DDBJ whole genome shotgun (WGS) entry which is preliminary data.</text>
</comment>
<evidence type="ECO:0000256" key="11">
    <source>
        <dbReference type="RuleBase" id="RU362115"/>
    </source>
</evidence>
<evidence type="ECO:0000256" key="8">
    <source>
        <dbReference type="ARBA" id="ARBA00022825"/>
    </source>
</evidence>
<evidence type="ECO:0000256" key="7">
    <source>
        <dbReference type="ARBA" id="ARBA00022801"/>
    </source>
</evidence>
<comment type="similarity">
    <text evidence="3 11">Belongs to the peptidase S54 family.</text>
</comment>
<dbReference type="Proteomes" id="UP000023152">
    <property type="component" value="Unassembled WGS sequence"/>
</dbReference>
<dbReference type="SUPFAM" id="SSF144091">
    <property type="entry name" value="Rhomboid-like"/>
    <property type="match status" value="1"/>
</dbReference>
<feature type="transmembrane region" description="Helical" evidence="11">
    <location>
        <begin position="12"/>
        <end position="33"/>
    </location>
</feature>
<dbReference type="InterPro" id="IPR035952">
    <property type="entry name" value="Rhomboid-like_sf"/>
</dbReference>
<dbReference type="GO" id="GO:0004252">
    <property type="term" value="F:serine-type endopeptidase activity"/>
    <property type="evidence" value="ECO:0007669"/>
    <property type="project" value="InterPro"/>
</dbReference>
<feature type="transmembrane region" description="Helical" evidence="11">
    <location>
        <begin position="178"/>
        <end position="200"/>
    </location>
</feature>
<dbReference type="GO" id="GO:0016020">
    <property type="term" value="C:membrane"/>
    <property type="evidence" value="ECO:0007669"/>
    <property type="project" value="UniProtKB-SubCell"/>
</dbReference>
<keyword evidence="5 11" id="KW-0645">Protease</keyword>
<evidence type="ECO:0000259" key="12">
    <source>
        <dbReference type="Pfam" id="PF01694"/>
    </source>
</evidence>
<keyword evidence="10 11" id="KW-0472">Membrane</keyword>
<evidence type="ECO:0000256" key="5">
    <source>
        <dbReference type="ARBA" id="ARBA00022670"/>
    </source>
</evidence>
<comment type="caution">
    <text evidence="11">Lacks conserved residue(s) required for the propagation of feature annotation.</text>
</comment>
<feature type="transmembrane region" description="Helical" evidence="11">
    <location>
        <begin position="212"/>
        <end position="233"/>
    </location>
</feature>
<accession>X6MKB8</accession>
<keyword evidence="7 11" id="KW-0378">Hydrolase</keyword>
<dbReference type="GO" id="GO:0006508">
    <property type="term" value="P:proteolysis"/>
    <property type="evidence" value="ECO:0007669"/>
    <property type="project" value="UniProtKB-KW"/>
</dbReference>
<evidence type="ECO:0000256" key="1">
    <source>
        <dbReference type="ARBA" id="ARBA00000156"/>
    </source>
</evidence>
<keyword evidence="9 11" id="KW-1133">Transmembrane helix</keyword>